<dbReference type="GO" id="GO:0000981">
    <property type="term" value="F:DNA-binding transcription factor activity, RNA polymerase II-specific"/>
    <property type="evidence" value="ECO:0007669"/>
    <property type="project" value="InterPro"/>
</dbReference>
<keyword evidence="2" id="KW-0479">Metal-binding</keyword>
<dbReference type="PANTHER" id="PTHR40626:SF3">
    <property type="entry name" value="TRANSCRIPTION FACTOR WITH C2H2 AND ZN(2)-CYS(6) DNA BINDING DOMAIN (EUROFUNG)-RELATED"/>
    <property type="match status" value="1"/>
</dbReference>
<comment type="subcellular location">
    <subcellularLocation>
        <location evidence="1">Nucleus</location>
    </subcellularLocation>
</comment>
<evidence type="ECO:0000256" key="6">
    <source>
        <dbReference type="ARBA" id="ARBA00023242"/>
    </source>
</evidence>
<dbReference type="GO" id="GO:0008270">
    <property type="term" value="F:zinc ion binding"/>
    <property type="evidence" value="ECO:0007669"/>
    <property type="project" value="UniProtKB-KW"/>
</dbReference>
<evidence type="ECO:0000313" key="7">
    <source>
        <dbReference type="EMBL" id="KAF3046863.1"/>
    </source>
</evidence>
<gene>
    <name evidence="7" type="ORF">E8E12_003778</name>
</gene>
<dbReference type="PANTHER" id="PTHR40626">
    <property type="entry name" value="MIP31509P"/>
    <property type="match status" value="1"/>
</dbReference>
<dbReference type="GO" id="GO:0005634">
    <property type="term" value="C:nucleus"/>
    <property type="evidence" value="ECO:0007669"/>
    <property type="project" value="UniProtKB-SubCell"/>
</dbReference>
<keyword evidence="5" id="KW-0862">Zinc</keyword>
<reference evidence="7" key="1">
    <citation type="submission" date="2019-04" db="EMBL/GenBank/DDBJ databases">
        <title>Sequencing of skin fungus with MAO and IRED activity.</title>
        <authorList>
            <person name="Marsaioli A.J."/>
            <person name="Bonatto J.M.C."/>
            <person name="Reis Junior O."/>
        </authorList>
    </citation>
    <scope>NUCLEOTIDE SEQUENCE</scope>
    <source>
        <strain evidence="7">28M1</strain>
    </source>
</reference>
<comment type="caution">
    <text evidence="7">The sequence shown here is derived from an EMBL/GenBank/DDBJ whole genome shotgun (WGS) entry which is preliminary data.</text>
</comment>
<dbReference type="Proteomes" id="UP000758155">
    <property type="component" value="Unassembled WGS sequence"/>
</dbReference>
<dbReference type="GO" id="GO:0000785">
    <property type="term" value="C:chromatin"/>
    <property type="evidence" value="ECO:0007669"/>
    <property type="project" value="TreeGrafter"/>
</dbReference>
<accession>A0A9P4X0W6</accession>
<keyword evidence="3" id="KW-0677">Repeat</keyword>
<evidence type="ECO:0000256" key="2">
    <source>
        <dbReference type="ARBA" id="ARBA00022723"/>
    </source>
</evidence>
<protein>
    <recommendedName>
        <fullName evidence="9">Transcription factor domain-containing protein</fullName>
    </recommendedName>
</protein>
<evidence type="ECO:0000313" key="8">
    <source>
        <dbReference type="Proteomes" id="UP000758155"/>
    </source>
</evidence>
<dbReference type="InterPro" id="IPR051059">
    <property type="entry name" value="VerF-like"/>
</dbReference>
<keyword evidence="8" id="KW-1185">Reference proteome</keyword>
<dbReference type="OrthoDB" id="654211at2759"/>
<evidence type="ECO:0008006" key="9">
    <source>
        <dbReference type="Google" id="ProtNLM"/>
    </source>
</evidence>
<proteinExistence type="predicted"/>
<dbReference type="AlphaFoldDB" id="A0A9P4X0W6"/>
<evidence type="ECO:0000256" key="5">
    <source>
        <dbReference type="ARBA" id="ARBA00022833"/>
    </source>
</evidence>
<organism evidence="7 8">
    <name type="scientific">Didymella heteroderae</name>
    <dbReference type="NCBI Taxonomy" id="1769908"/>
    <lineage>
        <taxon>Eukaryota</taxon>
        <taxon>Fungi</taxon>
        <taxon>Dikarya</taxon>
        <taxon>Ascomycota</taxon>
        <taxon>Pezizomycotina</taxon>
        <taxon>Dothideomycetes</taxon>
        <taxon>Pleosporomycetidae</taxon>
        <taxon>Pleosporales</taxon>
        <taxon>Pleosporineae</taxon>
        <taxon>Didymellaceae</taxon>
        <taxon>Didymella</taxon>
    </lineage>
</organism>
<dbReference type="EMBL" id="SWKV01000003">
    <property type="protein sequence ID" value="KAF3046863.1"/>
    <property type="molecule type" value="Genomic_DNA"/>
</dbReference>
<keyword evidence="6" id="KW-0539">Nucleus</keyword>
<name>A0A9P4X0W6_9PLEO</name>
<evidence type="ECO:0000256" key="4">
    <source>
        <dbReference type="ARBA" id="ARBA00022771"/>
    </source>
</evidence>
<evidence type="ECO:0000256" key="1">
    <source>
        <dbReference type="ARBA" id="ARBA00004123"/>
    </source>
</evidence>
<dbReference type="GO" id="GO:0000978">
    <property type="term" value="F:RNA polymerase II cis-regulatory region sequence-specific DNA binding"/>
    <property type="evidence" value="ECO:0007669"/>
    <property type="project" value="InterPro"/>
</dbReference>
<evidence type="ECO:0000256" key="3">
    <source>
        <dbReference type="ARBA" id="ARBA00022737"/>
    </source>
</evidence>
<keyword evidence="4" id="KW-0863">Zinc-finger</keyword>
<sequence length="361" mass="41614">MVVIGACVAPSTDQHAKAKVWFECVEEMVFGDEDFCFEASALGSQNSDHQSQKCMVEAIQAAYIVCLYQNWEGGDASRRRIRRYRFSNLVSIVRDTIAGTSESERNDETSLDSSFNWIDFTLREELTRTFLWIFLLDTCFVIFNNLPPRMVTKELRMRMASPESCFQAETAEDCAEAFREWTSHTSQEVRVSLHEAIQIFCSGDLSPSSCNGFAKLGPLNLFVMISAFHILIFQRMNSFGDDGNLGAIHNALHNWRAVWELYVHKYSTEPPHAMVECNSTRLHLHDMWRRVGFTRHAHEFWLLANLLTQRMDHNLVRRSDHLEQGPHDRGVDMDPVLSEFDQNNMQQVNELIASFENARIM</sequence>